<dbReference type="AlphaFoldDB" id="A0A1J9Q7P3"/>
<dbReference type="Pfam" id="PF13637">
    <property type="entry name" value="Ank_4"/>
    <property type="match status" value="1"/>
</dbReference>
<dbReference type="OrthoDB" id="4207436at2759"/>
<feature type="repeat" description="ANK" evidence="2">
    <location>
        <begin position="981"/>
        <end position="1014"/>
    </location>
</feature>
<dbReference type="SUPFAM" id="SSF53167">
    <property type="entry name" value="Purine and uridine phosphorylases"/>
    <property type="match status" value="1"/>
</dbReference>
<keyword evidence="2" id="KW-0040">ANK repeat</keyword>
<accession>A0A1J9Q7P3</accession>
<dbReference type="Pfam" id="PF24883">
    <property type="entry name" value="NPHP3_N"/>
    <property type="match status" value="1"/>
</dbReference>
<proteinExistence type="predicted"/>
<evidence type="ECO:0000259" key="3">
    <source>
        <dbReference type="Pfam" id="PF24883"/>
    </source>
</evidence>
<dbReference type="InterPro" id="IPR035994">
    <property type="entry name" value="Nucleoside_phosphorylase_sf"/>
</dbReference>
<keyword evidence="1" id="KW-0677">Repeat</keyword>
<dbReference type="Proteomes" id="UP000242791">
    <property type="component" value="Unassembled WGS sequence"/>
</dbReference>
<evidence type="ECO:0000256" key="2">
    <source>
        <dbReference type="PROSITE-ProRule" id="PRU00023"/>
    </source>
</evidence>
<dbReference type="PANTHER" id="PTHR46082">
    <property type="entry name" value="ATP/GTP-BINDING PROTEIN-RELATED"/>
    <property type="match status" value="1"/>
</dbReference>
<dbReference type="PROSITE" id="PS50297">
    <property type="entry name" value="ANK_REP_REGION"/>
    <property type="match status" value="2"/>
</dbReference>
<keyword evidence="5" id="KW-1185">Reference proteome</keyword>
<dbReference type="VEuPathDB" id="FungiDB:ACJ73_04164"/>
<reference evidence="4 5" key="1">
    <citation type="submission" date="2015-08" db="EMBL/GenBank/DDBJ databases">
        <title>Emmonsia species relationships and genome sequence.</title>
        <authorList>
            <person name="Cuomo C.A."/>
            <person name="Schwartz I.S."/>
            <person name="Kenyon C."/>
            <person name="De Hoog G.S."/>
            <person name="Govender N.P."/>
            <person name="Botha A."/>
            <person name="Moreno L."/>
            <person name="De Vries M."/>
            <person name="Munoz J.F."/>
            <person name="Stielow J.B."/>
        </authorList>
    </citation>
    <scope>NUCLEOTIDE SEQUENCE [LARGE SCALE GENOMIC DNA]</scope>
    <source>
        <strain evidence="4 5">EI222</strain>
    </source>
</reference>
<feature type="repeat" description="ANK" evidence="2">
    <location>
        <begin position="1015"/>
        <end position="1048"/>
    </location>
</feature>
<sequence length="1100" mass="122988">MSVVHFTNGRTDAPVSKRKLGLRHDDYTVAWICPLPVEQTAALEMLDEEHERLSQSQNDSNAYHLGSINGYSVVIAGLSTPGCSAAASVVAQMKMSFQNVKFGLLVGIGGGVPVKTDWGTVRLGDVVVGDRANGYPGTVQYDRGKVEVNGFKCTSSLPPPPPVLLAAVKALESYPGRDQDHLFKPAYIHLDSNYTCNECGCDLSERVQRPEDNEGDIQYVKVHRGNIATGEKVIKDAMERDREAEQCDALCFETQAAGVFSGFHFLNIRGISDFCDSHKNNKCHGYTAAAAAAYARQLFFHLPVSKTCNPNNICPPNKRQKISLSEGAISKILKSLKFDQVDDRLMSIKTAHTETCGWLLKTPEYCDWFWGASGDPHHGFLWIKGKPGAGKSTLMKFIVKHAMKMQNRTVIFFFSHARGAALEKTVVGMYRSLLLQFFTNLPQLQTIFCSSEFDAWKSKDNFEWNVELLKGFFRGAVKSLGMSSVMCFIDALDECDELEAREIVNFIHPLSEKSAIEQNGNFRVCFASRHYPNISSLGHVELHFERQAGHADDITKYISSELRISKGDAANEIRDELWRKASGVFMWVDLVVKMLNLEHDEGCSPRQLQTKLQATPGDLHQFFRDILTRDKNKNEELLLCMQWVLFAKRPLKPRELYLAILSGPDFNVDDLREESHTPIDTIMKFLLKFSKGLAEKTKPEEPTMQFIHQSVRDFLLADDGLELLSPALRTNLLGQSHERLNSGQSAKSHQNSPPCNLSYLDEEAERLSTLLSIAITKGNKAIKAFIDVQAKALPDNPHIQTLARSLCEDTDRSITYPPTPPIRVGDLHGVNAVARAGLRHDNGRTLLSQVICLKPSTDVAKLLLEKYKVDPSSQDNLGRTPLSLAIEHEQHEVVELLLWNPQVNPEASDSRGRTPLSYAVCVGFNTAVTVELLLESRRVDPNSRDNSGRTPLSYAAQYGKQEVIQPLLGNGGVEVYAKDHMGRTPLSYAAQYGHWHTVKLLLGTSKVNVNAKDHMNRTPLSYAAQYGEQEIIRLLLLTVKVDIDSVNNNNMTPLKYAERRWNADILNVFLEARKVLSDSPQLLNEMGRRILENKECQILL</sequence>
<dbReference type="GO" id="GO:0003824">
    <property type="term" value="F:catalytic activity"/>
    <property type="evidence" value="ECO:0007669"/>
    <property type="project" value="InterPro"/>
</dbReference>
<gene>
    <name evidence="4" type="ORF">ACJ73_04164</name>
</gene>
<dbReference type="SUPFAM" id="SSF48403">
    <property type="entry name" value="Ankyrin repeat"/>
    <property type="match status" value="1"/>
</dbReference>
<dbReference type="InterPro" id="IPR027417">
    <property type="entry name" value="P-loop_NTPase"/>
</dbReference>
<dbReference type="Gene3D" id="1.25.40.20">
    <property type="entry name" value="Ankyrin repeat-containing domain"/>
    <property type="match status" value="2"/>
</dbReference>
<dbReference type="InterPro" id="IPR002110">
    <property type="entry name" value="Ankyrin_rpt"/>
</dbReference>
<dbReference type="Pfam" id="PF12796">
    <property type="entry name" value="Ank_2"/>
    <property type="match status" value="2"/>
</dbReference>
<dbReference type="InterPro" id="IPR056884">
    <property type="entry name" value="NPHP3-like_N"/>
</dbReference>
<evidence type="ECO:0000313" key="4">
    <source>
        <dbReference type="EMBL" id="OJD24480.1"/>
    </source>
</evidence>
<evidence type="ECO:0000313" key="5">
    <source>
        <dbReference type="Proteomes" id="UP000242791"/>
    </source>
</evidence>
<organism evidence="4 5">
    <name type="scientific">Blastomyces percursus</name>
    <dbReference type="NCBI Taxonomy" id="1658174"/>
    <lineage>
        <taxon>Eukaryota</taxon>
        <taxon>Fungi</taxon>
        <taxon>Dikarya</taxon>
        <taxon>Ascomycota</taxon>
        <taxon>Pezizomycotina</taxon>
        <taxon>Eurotiomycetes</taxon>
        <taxon>Eurotiomycetidae</taxon>
        <taxon>Onygenales</taxon>
        <taxon>Ajellomycetaceae</taxon>
        <taxon>Blastomyces</taxon>
    </lineage>
</organism>
<dbReference type="STRING" id="1658174.A0A1J9Q7P3"/>
<name>A0A1J9Q7P3_9EURO</name>
<evidence type="ECO:0000256" key="1">
    <source>
        <dbReference type="ARBA" id="ARBA00022737"/>
    </source>
</evidence>
<dbReference type="InterPro" id="IPR036770">
    <property type="entry name" value="Ankyrin_rpt-contain_sf"/>
</dbReference>
<dbReference type="Gene3D" id="3.40.50.300">
    <property type="entry name" value="P-loop containing nucleotide triphosphate hydrolases"/>
    <property type="match status" value="1"/>
</dbReference>
<dbReference type="PANTHER" id="PTHR46082:SF11">
    <property type="entry name" value="AAA+ ATPASE DOMAIN-CONTAINING PROTEIN-RELATED"/>
    <property type="match status" value="1"/>
</dbReference>
<dbReference type="InterPro" id="IPR053137">
    <property type="entry name" value="NLR-like"/>
</dbReference>
<dbReference type="SUPFAM" id="SSF52540">
    <property type="entry name" value="P-loop containing nucleoside triphosphate hydrolases"/>
    <property type="match status" value="1"/>
</dbReference>
<feature type="domain" description="Nephrocystin 3-like N-terminal" evidence="3">
    <location>
        <begin position="354"/>
        <end position="529"/>
    </location>
</feature>
<feature type="repeat" description="ANK" evidence="2">
    <location>
        <begin position="947"/>
        <end position="971"/>
    </location>
</feature>
<comment type="caution">
    <text evidence="4">The sequence shown here is derived from an EMBL/GenBank/DDBJ whole genome shotgun (WGS) entry which is preliminary data.</text>
</comment>
<dbReference type="Gene3D" id="3.40.50.1580">
    <property type="entry name" value="Nucleoside phosphorylase domain"/>
    <property type="match status" value="1"/>
</dbReference>
<dbReference type="PROSITE" id="PS50088">
    <property type="entry name" value="ANK_REPEAT"/>
    <property type="match status" value="3"/>
</dbReference>
<protein>
    <recommendedName>
        <fullName evidence="3">Nephrocystin 3-like N-terminal domain-containing protein</fullName>
    </recommendedName>
</protein>
<dbReference type="SMART" id="SM00248">
    <property type="entry name" value="ANK"/>
    <property type="match status" value="7"/>
</dbReference>
<dbReference type="GO" id="GO:0009116">
    <property type="term" value="P:nucleoside metabolic process"/>
    <property type="evidence" value="ECO:0007669"/>
    <property type="project" value="InterPro"/>
</dbReference>
<dbReference type="EMBL" id="LGTZ01000554">
    <property type="protein sequence ID" value="OJD24480.1"/>
    <property type="molecule type" value="Genomic_DNA"/>
</dbReference>